<reference evidence="2" key="1">
    <citation type="submission" date="2020-02" db="EMBL/GenBank/DDBJ databases">
        <authorList>
            <person name="Meier V. D."/>
        </authorList>
    </citation>
    <scope>NUCLEOTIDE SEQUENCE</scope>
    <source>
        <strain evidence="2">AVDCRST_MAG93</strain>
    </source>
</reference>
<feature type="domain" description="GFO/IDH/MocA-like oxidoreductase" evidence="1">
    <location>
        <begin position="24"/>
        <end position="151"/>
    </location>
</feature>
<evidence type="ECO:0000313" key="2">
    <source>
        <dbReference type="EMBL" id="CAA9226069.1"/>
    </source>
</evidence>
<dbReference type="PANTHER" id="PTHR43377">
    <property type="entry name" value="BILIVERDIN REDUCTASE A"/>
    <property type="match status" value="1"/>
</dbReference>
<gene>
    <name evidence="2" type="ORF">AVDCRST_MAG93-664</name>
</gene>
<evidence type="ECO:0000259" key="1">
    <source>
        <dbReference type="Pfam" id="PF22725"/>
    </source>
</evidence>
<dbReference type="EMBL" id="CADCTR010000214">
    <property type="protein sequence ID" value="CAA9226069.1"/>
    <property type="molecule type" value="Genomic_DNA"/>
</dbReference>
<dbReference type="SUPFAM" id="SSF55347">
    <property type="entry name" value="Glyceraldehyde-3-phosphate dehydrogenase-like, C-terminal domain"/>
    <property type="match status" value="1"/>
</dbReference>
<name>A0A6J4HJ95_9CHLR</name>
<sequence length="235" mass="25398">MAACRTATVQFHVAFVCRFLPALQEAKRIIEAGEIGQVFGIVGGNRGRPPLPPTYPAWITTEEHAGGGAVMDHSVHVTDAMRFITGAEVVGVQAETATLYNEGLAVDDCGLVLLTFSDGTAASVDPSWSMPHANPFHYDFYLRVVGLEGAFALDDTRQSLRVASDIPTSRGEVWEPFGVNIDLELVRHFVNCVREGVPTPPYASGEDGLRALEIALAAYEASRTGRTVELRTTDH</sequence>
<dbReference type="AlphaFoldDB" id="A0A6J4HJ95"/>
<proteinExistence type="predicted"/>
<dbReference type="InterPro" id="IPR055170">
    <property type="entry name" value="GFO_IDH_MocA-like_dom"/>
</dbReference>
<dbReference type="PANTHER" id="PTHR43377:SF1">
    <property type="entry name" value="BILIVERDIN REDUCTASE A"/>
    <property type="match status" value="1"/>
</dbReference>
<organism evidence="2">
    <name type="scientific">uncultured Chloroflexia bacterium</name>
    <dbReference type="NCBI Taxonomy" id="1672391"/>
    <lineage>
        <taxon>Bacteria</taxon>
        <taxon>Bacillati</taxon>
        <taxon>Chloroflexota</taxon>
        <taxon>Chloroflexia</taxon>
        <taxon>environmental samples</taxon>
    </lineage>
</organism>
<dbReference type="Gene3D" id="3.30.360.10">
    <property type="entry name" value="Dihydrodipicolinate Reductase, domain 2"/>
    <property type="match status" value="1"/>
</dbReference>
<accession>A0A6J4HJ95</accession>
<dbReference type="Pfam" id="PF22725">
    <property type="entry name" value="GFO_IDH_MocA_C3"/>
    <property type="match status" value="1"/>
</dbReference>
<dbReference type="InterPro" id="IPR051450">
    <property type="entry name" value="Gfo/Idh/MocA_Oxidoreductases"/>
</dbReference>
<protein>
    <recommendedName>
        <fullName evidence="1">GFO/IDH/MocA-like oxidoreductase domain-containing protein</fullName>
    </recommendedName>
</protein>